<accession>A0A9Q0G4G8</accession>
<dbReference type="AlphaFoldDB" id="A0A9Q0G4G8"/>
<dbReference type="InterPro" id="IPR025558">
    <property type="entry name" value="DUF4283"/>
</dbReference>
<name>A0A9Q0G4G8_9ROSI</name>
<keyword evidence="3" id="KW-1185">Reference proteome</keyword>
<feature type="non-terminal residue" evidence="2">
    <location>
        <position position="174"/>
    </location>
</feature>
<dbReference type="PANTHER" id="PTHR31286">
    <property type="entry name" value="GLYCINE-RICH CELL WALL STRUCTURAL PROTEIN 1.8-LIKE"/>
    <property type="match status" value="1"/>
</dbReference>
<feature type="domain" description="DUF4283" evidence="1">
    <location>
        <begin position="1"/>
        <end position="58"/>
    </location>
</feature>
<evidence type="ECO:0000313" key="2">
    <source>
        <dbReference type="EMBL" id="KAJ4842154.1"/>
    </source>
</evidence>
<dbReference type="OrthoDB" id="1751344at2759"/>
<dbReference type="Pfam" id="PF14111">
    <property type="entry name" value="DUF4283"/>
    <property type="match status" value="1"/>
</dbReference>
<dbReference type="Proteomes" id="UP001141552">
    <property type="component" value="Unassembled WGS sequence"/>
</dbReference>
<sequence length="174" mass="19696">MVKLWGKQGPVSVAHYKEGLYRFQYPTDSSLSLALHGGPWHIGGIPLFLRKWDVNIKPIDFSASVILVWEQLKHVPFELMTNEGLSYLASAIGKSLHMNQDCSKLFSSDRVTIYIDVDYSKPLLDELVIALAGCTCIIKISYSWKPICCDLCHKWGHHHLACSTKQPSVQWIPK</sequence>
<reference evidence="2" key="1">
    <citation type="submission" date="2022-02" db="EMBL/GenBank/DDBJ databases">
        <authorList>
            <person name="Henning P.M."/>
            <person name="McCubbin A.G."/>
            <person name="Shore J.S."/>
        </authorList>
    </citation>
    <scope>NUCLEOTIDE SEQUENCE</scope>
    <source>
        <strain evidence="2">F60SS</strain>
        <tissue evidence="2">Leaves</tissue>
    </source>
</reference>
<evidence type="ECO:0000259" key="1">
    <source>
        <dbReference type="Pfam" id="PF14111"/>
    </source>
</evidence>
<evidence type="ECO:0000313" key="3">
    <source>
        <dbReference type="Proteomes" id="UP001141552"/>
    </source>
</evidence>
<proteinExistence type="predicted"/>
<dbReference type="PANTHER" id="PTHR31286:SF165">
    <property type="entry name" value="DUF4283 DOMAIN-CONTAINING PROTEIN"/>
    <property type="match status" value="1"/>
</dbReference>
<organism evidence="2 3">
    <name type="scientific">Turnera subulata</name>
    <dbReference type="NCBI Taxonomy" id="218843"/>
    <lineage>
        <taxon>Eukaryota</taxon>
        <taxon>Viridiplantae</taxon>
        <taxon>Streptophyta</taxon>
        <taxon>Embryophyta</taxon>
        <taxon>Tracheophyta</taxon>
        <taxon>Spermatophyta</taxon>
        <taxon>Magnoliopsida</taxon>
        <taxon>eudicotyledons</taxon>
        <taxon>Gunneridae</taxon>
        <taxon>Pentapetalae</taxon>
        <taxon>rosids</taxon>
        <taxon>fabids</taxon>
        <taxon>Malpighiales</taxon>
        <taxon>Passifloraceae</taxon>
        <taxon>Turnera</taxon>
    </lineage>
</organism>
<comment type="caution">
    <text evidence="2">The sequence shown here is derived from an EMBL/GenBank/DDBJ whole genome shotgun (WGS) entry which is preliminary data.</text>
</comment>
<reference evidence="2" key="2">
    <citation type="journal article" date="2023" name="Plants (Basel)">
        <title>Annotation of the Turnera subulata (Passifloraceae) Draft Genome Reveals the S-Locus Evolved after the Divergence of Turneroideae from Passifloroideae in a Stepwise Manner.</title>
        <authorList>
            <person name="Henning P.M."/>
            <person name="Roalson E.H."/>
            <person name="Mir W."/>
            <person name="McCubbin A.G."/>
            <person name="Shore J.S."/>
        </authorList>
    </citation>
    <scope>NUCLEOTIDE SEQUENCE</scope>
    <source>
        <strain evidence="2">F60SS</strain>
    </source>
</reference>
<protein>
    <recommendedName>
        <fullName evidence="1">DUF4283 domain-containing protein</fullName>
    </recommendedName>
</protein>
<dbReference type="InterPro" id="IPR040256">
    <property type="entry name" value="At4g02000-like"/>
</dbReference>
<gene>
    <name evidence="2" type="ORF">Tsubulata_043825</name>
</gene>
<dbReference type="EMBL" id="JAKUCV010002573">
    <property type="protein sequence ID" value="KAJ4842154.1"/>
    <property type="molecule type" value="Genomic_DNA"/>
</dbReference>